<feature type="domain" description="Helicase C-terminal" evidence="1">
    <location>
        <begin position="577"/>
        <end position="756"/>
    </location>
</feature>
<proteinExistence type="predicted"/>
<organism evidence="2">
    <name type="scientific">viral metagenome</name>
    <dbReference type="NCBI Taxonomy" id="1070528"/>
    <lineage>
        <taxon>unclassified sequences</taxon>
        <taxon>metagenomes</taxon>
        <taxon>organismal metagenomes</taxon>
    </lineage>
</organism>
<dbReference type="EMBL" id="MN738838">
    <property type="protein sequence ID" value="QHT38954.1"/>
    <property type="molecule type" value="Genomic_DNA"/>
</dbReference>
<dbReference type="AlphaFoldDB" id="A0A6C0FD59"/>
<dbReference type="SUPFAM" id="SSF52540">
    <property type="entry name" value="P-loop containing nucleoside triphosphate hydrolases"/>
    <property type="match status" value="2"/>
</dbReference>
<dbReference type="GO" id="GO:0005524">
    <property type="term" value="F:ATP binding"/>
    <property type="evidence" value="ECO:0007669"/>
    <property type="project" value="InterPro"/>
</dbReference>
<dbReference type="Pfam" id="PF04851">
    <property type="entry name" value="ResIII"/>
    <property type="match status" value="1"/>
</dbReference>
<evidence type="ECO:0000259" key="1">
    <source>
        <dbReference type="PROSITE" id="PS51194"/>
    </source>
</evidence>
<name>A0A6C0FD59_9ZZZZ</name>
<accession>A0A6C0FD59</accession>
<dbReference type="SMART" id="SM00490">
    <property type="entry name" value="HELICc"/>
    <property type="match status" value="1"/>
</dbReference>
<dbReference type="InterPro" id="IPR006935">
    <property type="entry name" value="Helicase/UvrB_N"/>
</dbReference>
<sequence>MIDYYYNIPELNTKDCIQECINYYQNKGYNDYYDYYDDYDDINELKPKTEYKDENILFKRGEMVEITTNFMKWCHLEAIKRCIEMQADKDSKDKNSDLNKEINDYKEDFQYYPDTFEENISDKLLAKEELRRHIIPSEVGTISDKCGGGDVGKFFELAPHQLFLKNLLSPNTQYRGILIFHGVGVGKSCSGISIAENFKDVYGDLENRIIILASQNIQIGWRKTIFDPRKGDNQCTGDEYYYDTNSEDKKVFNDKTAKKKIKRYYELHGYAAFANRVKKLILQKTNYIQDPQGKHLKMIETIESTFSNRVLIIDEVHNIRTEEGDIKSRDTIKYIELVIKYSKNLRLVLLTANPMYNISSEIVWILNMLLLNDNRTLISEKDIFDADGKMNNIEYLKDKCKGYISYLRGENPVSFPIRLYPNHDKERLMKSPGMPTDIFGTPILDDKRLSFLELFCSPLVNHQKEIYMSEMMKYRGLLNLRIEDEGLLLQLSNIVYPGDSDDPKDLYGDEGLMNCMNKKIKPSITEYSYKNTTIEKYGEFFKKDLIQNYSSKIASILDIIENSDGIVFIYSNWIKSGVIPLVLALEQNGYGKYDGKKVLKSKSEQISYEGKYLSEYSDKKDFKQAKYMVIAGSGENLVGKLEEELRVVASSENSDGSKIKVVIGSTVASEGLDFKNIRTIHILEPWHNINKLEQVIGRGIRNCSHKELDEKERNVTVYLHSSQIDTNESIDMYLYRYSEYKAKQIGEIENILKTVAIDKYFFKNSNILTEKDIGKFRVQPAYRYKDGPKSFMYKGGDKKYSRVCSFTPVCNYMKGDKPIIYQQNEDTFQIKYSDALVQVYKKRIHNMFLKSVSYTLEELMDGLSEYKEVYNDILFHALKEMQVEKYTLHNCYGDKGYLSVNDGFYNFQPYFNSDKLLPPYYRLNSGNSKPIQYMVESKEKRSTNIIVDKQSFSEEEIRRVYDNLKSFKFEEFEQNIIKKLHVKDDIVYQYLFDRLSYNDKLIICYSVCCYVKEGESYEEYDFMEILVKCVQKIFIYYDTNFKYYRNFEDKHRDEFTGFFLYHNLNKKPVFYRYDNHSIEVFNRIDEIDISKMIKSNKEEITYNINWGFTTYVERYKFKNNGIVLKVIKRGDKLRKNYAYPPGPGVVIQDQATGAWLGESTRKFIKDELSKYLSQYDDNKNFIEKGIKKEYVFFIELCLRLDDSCIQNDLIFMKYY</sequence>
<dbReference type="InterPro" id="IPR027417">
    <property type="entry name" value="P-loop_NTPase"/>
</dbReference>
<reference evidence="2" key="1">
    <citation type="journal article" date="2020" name="Nature">
        <title>Giant virus diversity and host interactions through global metagenomics.</title>
        <authorList>
            <person name="Schulz F."/>
            <person name="Roux S."/>
            <person name="Paez-Espino D."/>
            <person name="Jungbluth S."/>
            <person name="Walsh D.A."/>
            <person name="Denef V.J."/>
            <person name="McMahon K.D."/>
            <person name="Konstantinidis K.T."/>
            <person name="Eloe-Fadrosh E.A."/>
            <person name="Kyrpides N.C."/>
            <person name="Woyke T."/>
        </authorList>
    </citation>
    <scope>NUCLEOTIDE SEQUENCE</scope>
    <source>
        <strain evidence="2">GVMAG-S-ERX556126-94</strain>
    </source>
</reference>
<dbReference type="GO" id="GO:0003677">
    <property type="term" value="F:DNA binding"/>
    <property type="evidence" value="ECO:0007669"/>
    <property type="project" value="InterPro"/>
</dbReference>
<evidence type="ECO:0000313" key="2">
    <source>
        <dbReference type="EMBL" id="QHT38954.1"/>
    </source>
</evidence>
<dbReference type="PROSITE" id="PS51194">
    <property type="entry name" value="HELICASE_CTER"/>
    <property type="match status" value="1"/>
</dbReference>
<protein>
    <recommendedName>
        <fullName evidence="1">Helicase C-terminal domain-containing protein</fullName>
    </recommendedName>
</protein>
<dbReference type="InterPro" id="IPR001650">
    <property type="entry name" value="Helicase_C-like"/>
</dbReference>
<dbReference type="Pfam" id="PF00271">
    <property type="entry name" value="Helicase_C"/>
    <property type="match status" value="1"/>
</dbReference>
<dbReference type="CDD" id="cd18785">
    <property type="entry name" value="SF2_C"/>
    <property type="match status" value="1"/>
</dbReference>
<dbReference type="Gene3D" id="3.40.50.300">
    <property type="entry name" value="P-loop containing nucleotide triphosphate hydrolases"/>
    <property type="match status" value="2"/>
</dbReference>
<dbReference type="GO" id="GO:0016787">
    <property type="term" value="F:hydrolase activity"/>
    <property type="evidence" value="ECO:0007669"/>
    <property type="project" value="InterPro"/>
</dbReference>